<dbReference type="EMBL" id="BEGY01000013">
    <property type="protein sequence ID" value="GAX75633.1"/>
    <property type="molecule type" value="Genomic_DNA"/>
</dbReference>
<dbReference type="SUPFAM" id="SSF53335">
    <property type="entry name" value="S-adenosyl-L-methionine-dependent methyltransferases"/>
    <property type="match status" value="1"/>
</dbReference>
<gene>
    <name evidence="2" type="ORF">CEUSTIGMA_g3077.t1</name>
</gene>
<proteinExistence type="predicted"/>
<dbReference type="GO" id="GO:0006596">
    <property type="term" value="P:polyamine biosynthetic process"/>
    <property type="evidence" value="ECO:0007669"/>
    <property type="project" value="UniProtKB-KW"/>
</dbReference>
<dbReference type="Proteomes" id="UP000232323">
    <property type="component" value="Unassembled WGS sequence"/>
</dbReference>
<evidence type="ECO:0000313" key="3">
    <source>
        <dbReference type="Proteomes" id="UP000232323"/>
    </source>
</evidence>
<keyword evidence="1" id="KW-0620">Polyamine biosynthesis</keyword>
<dbReference type="InterPro" id="IPR029063">
    <property type="entry name" value="SAM-dependent_MTases_sf"/>
</dbReference>
<dbReference type="PANTHER" id="PTHR43317:SF1">
    <property type="entry name" value="THERMOSPERMINE SYNTHASE ACAULIS5"/>
    <property type="match status" value="1"/>
</dbReference>
<sequence length="321" mass="35592">MLTNTLCRAVRGIAHTYKQKNRIRSIHRCQSDFFSFSCQEAEPRILYQAFSPHNNVRVVEIPDHPMVDHSIRELKGSRILVLDQSGNIHSIYKPGMPSDQFLTKSYWEFLATMPSFNDFNQGPIGILGLGAGTVASMLHAHYPNHMMVGWELDPAVLMAGRLYMGLDQLEATGKLVCHTGDALNEASTVPGGFSGIIVDIFSNGALPSTLTEESTWKGIKGRLAPQPGSRVMVNLGQSPVGVGGRDMDPQGFVTLKALRSMHNVFEGQVSVLHIRNMDDEITQNTVAITGPFEGLQEAWQKDIPDKLKHLTDAYTWERFSL</sequence>
<reference evidence="2 3" key="1">
    <citation type="submission" date="2017-08" db="EMBL/GenBank/DDBJ databases">
        <title>Acidophilic green algal genome provides insights into adaptation to an acidic environment.</title>
        <authorList>
            <person name="Hirooka S."/>
            <person name="Hirose Y."/>
            <person name="Kanesaki Y."/>
            <person name="Higuchi S."/>
            <person name="Fujiwara T."/>
            <person name="Onuma R."/>
            <person name="Era A."/>
            <person name="Ohbayashi R."/>
            <person name="Uzuka A."/>
            <person name="Nozaki H."/>
            <person name="Yoshikawa H."/>
            <person name="Miyagishima S.Y."/>
        </authorList>
    </citation>
    <scope>NUCLEOTIDE SEQUENCE [LARGE SCALE GENOMIC DNA]</scope>
    <source>
        <strain evidence="2 3">NIES-2499</strain>
    </source>
</reference>
<organism evidence="2 3">
    <name type="scientific">Chlamydomonas eustigma</name>
    <dbReference type="NCBI Taxonomy" id="1157962"/>
    <lineage>
        <taxon>Eukaryota</taxon>
        <taxon>Viridiplantae</taxon>
        <taxon>Chlorophyta</taxon>
        <taxon>core chlorophytes</taxon>
        <taxon>Chlorophyceae</taxon>
        <taxon>CS clade</taxon>
        <taxon>Chlamydomonadales</taxon>
        <taxon>Chlamydomonadaceae</taxon>
        <taxon>Chlamydomonas</taxon>
    </lineage>
</organism>
<evidence type="ECO:0000256" key="1">
    <source>
        <dbReference type="ARBA" id="ARBA00023115"/>
    </source>
</evidence>
<keyword evidence="3" id="KW-1185">Reference proteome</keyword>
<evidence type="ECO:0008006" key="4">
    <source>
        <dbReference type="Google" id="ProtNLM"/>
    </source>
</evidence>
<dbReference type="AlphaFoldDB" id="A0A250WXR9"/>
<dbReference type="Gene3D" id="3.40.50.150">
    <property type="entry name" value="Vaccinia Virus protein VP39"/>
    <property type="match status" value="1"/>
</dbReference>
<dbReference type="OrthoDB" id="2016285at2759"/>
<comment type="caution">
    <text evidence="2">The sequence shown here is derived from an EMBL/GenBank/DDBJ whole genome shotgun (WGS) entry which is preliminary data.</text>
</comment>
<name>A0A250WXR9_9CHLO</name>
<dbReference type="STRING" id="1157962.A0A250WXR9"/>
<protein>
    <recommendedName>
        <fullName evidence="4">PABS domain-containing protein</fullName>
    </recommendedName>
</protein>
<dbReference type="GO" id="GO:0010487">
    <property type="term" value="F:thermospermine synthase activity"/>
    <property type="evidence" value="ECO:0007669"/>
    <property type="project" value="TreeGrafter"/>
</dbReference>
<evidence type="ECO:0000313" key="2">
    <source>
        <dbReference type="EMBL" id="GAX75633.1"/>
    </source>
</evidence>
<accession>A0A250WXR9</accession>
<dbReference type="PANTHER" id="PTHR43317">
    <property type="entry name" value="THERMOSPERMINE SYNTHASE ACAULIS5"/>
    <property type="match status" value="1"/>
</dbReference>